<dbReference type="AlphaFoldDB" id="A0A0F9G7D5"/>
<evidence type="ECO:0000313" key="1">
    <source>
        <dbReference type="EMBL" id="KKL59162.1"/>
    </source>
</evidence>
<proteinExistence type="predicted"/>
<name>A0A0F9G7D5_9ZZZZ</name>
<sequence>MKKINFEKKLIALFKKIEKAKDTKKEMLPLVYKLRVILRDYCNKHKYTITWKNLNNFNKLIDRIPNSNKIVIKISKYIK</sequence>
<accession>A0A0F9G7D5</accession>
<organism evidence="1">
    <name type="scientific">marine sediment metagenome</name>
    <dbReference type="NCBI Taxonomy" id="412755"/>
    <lineage>
        <taxon>unclassified sequences</taxon>
        <taxon>metagenomes</taxon>
        <taxon>ecological metagenomes</taxon>
    </lineage>
</organism>
<comment type="caution">
    <text evidence="1">The sequence shown here is derived from an EMBL/GenBank/DDBJ whole genome shotgun (WGS) entry which is preliminary data.</text>
</comment>
<dbReference type="EMBL" id="LAZR01029583">
    <property type="protein sequence ID" value="KKL59162.1"/>
    <property type="molecule type" value="Genomic_DNA"/>
</dbReference>
<reference evidence="1" key="1">
    <citation type="journal article" date="2015" name="Nature">
        <title>Complex archaea that bridge the gap between prokaryotes and eukaryotes.</title>
        <authorList>
            <person name="Spang A."/>
            <person name="Saw J.H."/>
            <person name="Jorgensen S.L."/>
            <person name="Zaremba-Niedzwiedzka K."/>
            <person name="Martijn J."/>
            <person name="Lind A.E."/>
            <person name="van Eijk R."/>
            <person name="Schleper C."/>
            <person name="Guy L."/>
            <person name="Ettema T.J."/>
        </authorList>
    </citation>
    <scope>NUCLEOTIDE SEQUENCE</scope>
</reference>
<protein>
    <submittedName>
        <fullName evidence="1">Uncharacterized protein</fullName>
    </submittedName>
</protein>
<gene>
    <name evidence="1" type="ORF">LCGC14_2218070</name>
</gene>